<dbReference type="PANTHER" id="PTHR43461">
    <property type="entry name" value="TRANSMEMBRANE PROTEIN 256"/>
    <property type="match status" value="1"/>
</dbReference>
<dbReference type="InterPro" id="IPR006696">
    <property type="entry name" value="DUF423"/>
</dbReference>
<dbReference type="PANTHER" id="PTHR43461:SF1">
    <property type="entry name" value="TRANSMEMBRANE PROTEIN 256"/>
    <property type="match status" value="1"/>
</dbReference>
<proteinExistence type="inferred from homology"/>
<keyword evidence="4 6" id="KW-1133">Transmembrane helix</keyword>
<evidence type="ECO:0000256" key="1">
    <source>
        <dbReference type="ARBA" id="ARBA00004141"/>
    </source>
</evidence>
<evidence type="ECO:0000256" key="2">
    <source>
        <dbReference type="ARBA" id="ARBA00009694"/>
    </source>
</evidence>
<keyword evidence="5 6" id="KW-0472">Membrane</keyword>
<evidence type="ECO:0008006" key="9">
    <source>
        <dbReference type="Google" id="ProtNLM"/>
    </source>
</evidence>
<feature type="transmembrane region" description="Helical" evidence="6">
    <location>
        <begin position="75"/>
        <end position="95"/>
    </location>
</feature>
<reference evidence="7 8" key="1">
    <citation type="journal article" date="2015" name="Genome Announc.">
        <title>Genome sequencing of 18 francisella strains to aid in assay development and testing.</title>
        <authorList>
            <person name="Johnson S.L."/>
            <person name="Daligault H.E."/>
            <person name="Davenport K.W."/>
            <person name="Coyne S.R."/>
            <person name="Frey K.G."/>
            <person name="Koroleva G.I."/>
            <person name="Broomall S.M."/>
            <person name="Bishop-Lilly K.A."/>
            <person name="Bruce D.C."/>
            <person name="Chertkov O."/>
            <person name="Freitas T."/>
            <person name="Jaissle J."/>
            <person name="Ladner J.T."/>
            <person name="Rosenzweig C.N."/>
            <person name="Gibbons H.S."/>
            <person name="Palacios G.F."/>
            <person name="Redden C.L."/>
            <person name="Xu Y."/>
            <person name="Minogue T.D."/>
            <person name="Chain P.S."/>
        </authorList>
    </citation>
    <scope>NUCLEOTIDE SEQUENCE [LARGE SCALE GENOMIC DNA]</scope>
    <source>
        <strain evidence="7 8">GA01-2794</strain>
    </source>
</reference>
<dbReference type="KEGG" id="fpz:LA55_377"/>
<dbReference type="Proteomes" id="UP000031830">
    <property type="component" value="Chromosome"/>
</dbReference>
<dbReference type="EMBL" id="CP009440">
    <property type="protein sequence ID" value="AJI53597.1"/>
    <property type="molecule type" value="Genomic_DNA"/>
</dbReference>
<dbReference type="OrthoDB" id="9802121at2"/>
<dbReference type="RefSeq" id="WP_044525638.1">
    <property type="nucleotide sequence ID" value="NZ_CP009440.1"/>
</dbReference>
<comment type="similarity">
    <text evidence="2">Belongs to the UPF0382 family.</text>
</comment>
<evidence type="ECO:0000256" key="4">
    <source>
        <dbReference type="ARBA" id="ARBA00022989"/>
    </source>
</evidence>
<dbReference type="Pfam" id="PF04241">
    <property type="entry name" value="DUF423"/>
    <property type="match status" value="1"/>
</dbReference>
<keyword evidence="3 6" id="KW-0812">Transmembrane</keyword>
<feature type="transmembrane region" description="Helical" evidence="6">
    <location>
        <begin position="44"/>
        <end position="63"/>
    </location>
</feature>
<feature type="transmembrane region" description="Helical" evidence="6">
    <location>
        <begin position="101"/>
        <end position="123"/>
    </location>
</feature>
<organism evidence="7 8">
    <name type="scientific">Francisella philomiragia</name>
    <dbReference type="NCBI Taxonomy" id="28110"/>
    <lineage>
        <taxon>Bacteria</taxon>
        <taxon>Pseudomonadati</taxon>
        <taxon>Pseudomonadota</taxon>
        <taxon>Gammaproteobacteria</taxon>
        <taxon>Thiotrichales</taxon>
        <taxon>Francisellaceae</taxon>
        <taxon>Francisella</taxon>
    </lineage>
</organism>
<accession>A0A0B6D5L3</accession>
<gene>
    <name evidence="7" type="ORF">LA55_377</name>
</gene>
<evidence type="ECO:0000313" key="7">
    <source>
        <dbReference type="EMBL" id="AJI53597.1"/>
    </source>
</evidence>
<comment type="subcellular location">
    <subcellularLocation>
        <location evidence="1">Membrane</location>
        <topology evidence="1">Multi-pass membrane protein</topology>
    </subcellularLocation>
</comment>
<sequence>MNLIIGAIFGFISVAFGAYAEHGLKSQISAEHFEFIMTAIRYNQTYAILISGIGIALLSSKSLSRCLTLKLSNLFFIVGTILFSFSIYISLVYNIPIILKLAPLGGTTLMIGWLMLILAAVFLKKNLKRSL</sequence>
<evidence type="ECO:0000256" key="3">
    <source>
        <dbReference type="ARBA" id="ARBA00022692"/>
    </source>
</evidence>
<name>A0A0B6D5L3_9GAMM</name>
<evidence type="ECO:0000256" key="5">
    <source>
        <dbReference type="ARBA" id="ARBA00023136"/>
    </source>
</evidence>
<protein>
    <recommendedName>
        <fullName evidence="9">DUF423 domain-containing protein</fullName>
    </recommendedName>
</protein>
<dbReference type="AlphaFoldDB" id="A0A0B6D5L3"/>
<evidence type="ECO:0000313" key="8">
    <source>
        <dbReference type="Proteomes" id="UP000031830"/>
    </source>
</evidence>
<dbReference type="STRING" id="28110.KU46_906"/>
<dbReference type="GO" id="GO:0005886">
    <property type="term" value="C:plasma membrane"/>
    <property type="evidence" value="ECO:0007669"/>
    <property type="project" value="TreeGrafter"/>
</dbReference>
<evidence type="ECO:0000256" key="6">
    <source>
        <dbReference type="SAM" id="Phobius"/>
    </source>
</evidence>